<dbReference type="InterPro" id="IPR005828">
    <property type="entry name" value="MFS_sugar_transport-like"/>
</dbReference>
<dbReference type="PRINTS" id="PR00171">
    <property type="entry name" value="SUGRTRNSPORT"/>
</dbReference>
<evidence type="ECO:0000256" key="5">
    <source>
        <dbReference type="ARBA" id="ARBA00022692"/>
    </source>
</evidence>
<feature type="transmembrane region" description="Helical" evidence="16">
    <location>
        <begin position="104"/>
        <end position="125"/>
    </location>
</feature>
<evidence type="ECO:0000256" key="13">
    <source>
        <dbReference type="ARBA" id="ARBA00044710"/>
    </source>
</evidence>
<comment type="catalytic activity">
    <reaction evidence="12">
        <text>D-glucosamine(out) = D-glucosamine(in)</text>
        <dbReference type="Rhea" id="RHEA:78423"/>
        <dbReference type="ChEBI" id="CHEBI:58723"/>
    </reaction>
    <physiologicalReaction direction="left-to-right" evidence="12">
        <dbReference type="Rhea" id="RHEA:78424"/>
    </physiologicalReaction>
</comment>
<comment type="subunit">
    <text evidence="3">Homodimer.</text>
</comment>
<evidence type="ECO:0000256" key="15">
    <source>
        <dbReference type="SAM" id="MobiDB-lite"/>
    </source>
</evidence>
<keyword evidence="17" id="KW-0732">Signal</keyword>
<comment type="catalytic activity">
    <reaction evidence="9">
        <text>D-glucose(out) = D-glucose(in)</text>
        <dbReference type="Rhea" id="RHEA:60376"/>
        <dbReference type="ChEBI" id="CHEBI:4167"/>
    </reaction>
    <physiologicalReaction direction="left-to-right" evidence="9">
        <dbReference type="Rhea" id="RHEA:60377"/>
    </physiologicalReaction>
</comment>
<dbReference type="PROSITE" id="PS50850">
    <property type="entry name" value="MFS"/>
    <property type="match status" value="1"/>
</dbReference>
<feature type="compositionally biased region" description="Basic and acidic residues" evidence="15">
    <location>
        <begin position="692"/>
        <end position="701"/>
    </location>
</feature>
<comment type="catalytic activity">
    <reaction evidence="10">
        <text>D-xylose(out) = D-xylose(in)</text>
        <dbReference type="Rhea" id="RHEA:78427"/>
        <dbReference type="ChEBI" id="CHEBI:53455"/>
    </reaction>
    <physiologicalReaction direction="left-to-right" evidence="10">
        <dbReference type="Rhea" id="RHEA:78428"/>
    </physiologicalReaction>
</comment>
<evidence type="ECO:0000259" key="18">
    <source>
        <dbReference type="PROSITE" id="PS50850"/>
    </source>
</evidence>
<dbReference type="VEuPathDB" id="CryptoDB:Cvel_24236"/>
<keyword evidence="6 16" id="KW-1133">Transmembrane helix</keyword>
<dbReference type="GO" id="GO:0016020">
    <property type="term" value="C:membrane"/>
    <property type="evidence" value="ECO:0007669"/>
    <property type="project" value="UniProtKB-SubCell"/>
</dbReference>
<feature type="chain" id="PRO_5005191432" description="Hexose transporter 1" evidence="17">
    <location>
        <begin position="21"/>
        <end position="795"/>
    </location>
</feature>
<sequence length="795" mass="84698">MNFTIAFAVALACLSEMLLGYDIGIMSGAMVFVSEFFQLNDFQTELAVGVTNLVATVGALGSGLLADRLGRRAMMLISAVFFLVGAIMLAGAWSFWIFFLGRMVMGVGVGGGLTIPPLYLAAALLQPFPKEYNWRVMLGLGCAPPTFVLIGLIWLPESPRWLLMVGRKDEARSVLRQICTDEAEADAVFEVLVLAENPGGADEKTPKRKSKTQEPQDGSSADDEESHLLPTLSVVAAPLEEPLEGRGLGEYEVSPEGRTKTTETVPLSKAFQLATVQEVEMQDRAGPPSSHRQEGEGEPGRQRRASEQSSAGGQSASLLFSPQRQGQGRGRGERLTASLNLSPRRDRSGGAEGGHSVGGGDVFSPGLRSNAESLLSAPVFATQREPLARARTNASLFRKLSTLRCRGGGRSANVSLQPFISRRSFAVLEERSEQLRPLLEEVEERVEEKLIEANEGSSEGSWKELFCPETPAQCKLIYSGLLVPSMAQSTGIEAATYYSAMILQRAGFENEAEAFNATVAVGVGKVLVILLSASLIDRVGRRPLLIMSLMLMSLSNILFGAFQLEFVEADKMASLGAFALFICAFSLGAGPLQLILPAELLPLRVRGRGVGVATLLCRIVSSAVALTYLSLADSLGMSGVSFLYGCVGLCASLFVCLTVPETKGKSLEMIGQEDEDDFELGGYEWDAESLHERSLHEEEMSAPRTASASAERDGFQSVRGSGGLSARGGDGSTGDGCPIQVAKGGGRSGLSGSVQNGEILDGRARGGGSTVLHPQEDNDEGDLDLLLTEELEGHG</sequence>
<feature type="transmembrane region" description="Helical" evidence="16">
    <location>
        <begin position="576"/>
        <end position="598"/>
    </location>
</feature>
<dbReference type="GO" id="GO:0022857">
    <property type="term" value="F:transmembrane transporter activity"/>
    <property type="evidence" value="ECO:0007669"/>
    <property type="project" value="InterPro"/>
</dbReference>
<dbReference type="InterPro" id="IPR003663">
    <property type="entry name" value="Sugar/inositol_transpt"/>
</dbReference>
<dbReference type="PhylomeDB" id="A0A0G4H0R8"/>
<feature type="transmembrane region" description="Helical" evidence="16">
    <location>
        <begin position="44"/>
        <end position="66"/>
    </location>
</feature>
<dbReference type="SUPFAM" id="SSF103473">
    <property type="entry name" value="MFS general substrate transporter"/>
    <property type="match status" value="1"/>
</dbReference>
<dbReference type="AlphaFoldDB" id="A0A0G4H0R8"/>
<evidence type="ECO:0000313" key="19">
    <source>
        <dbReference type="EMBL" id="CEM37150.1"/>
    </source>
</evidence>
<dbReference type="InterPro" id="IPR050814">
    <property type="entry name" value="Myo-inositol_Transporter"/>
</dbReference>
<evidence type="ECO:0000256" key="11">
    <source>
        <dbReference type="ARBA" id="ARBA00044662"/>
    </source>
</evidence>
<feature type="region of interest" description="Disordered" evidence="15">
    <location>
        <begin position="692"/>
        <end position="783"/>
    </location>
</feature>
<comment type="catalytic activity">
    <reaction evidence="13">
        <text>D-fructose(out) = D-fructose(in)</text>
        <dbReference type="Rhea" id="RHEA:60372"/>
        <dbReference type="ChEBI" id="CHEBI:37721"/>
    </reaction>
    <physiologicalReaction direction="left-to-right" evidence="13">
        <dbReference type="Rhea" id="RHEA:60373"/>
    </physiologicalReaction>
</comment>
<evidence type="ECO:0000256" key="2">
    <source>
        <dbReference type="ARBA" id="ARBA00010992"/>
    </source>
</evidence>
<evidence type="ECO:0000256" key="8">
    <source>
        <dbReference type="ARBA" id="ARBA00044637"/>
    </source>
</evidence>
<dbReference type="InterPro" id="IPR036259">
    <property type="entry name" value="MFS_trans_sf"/>
</dbReference>
<feature type="compositionally biased region" description="Basic and acidic residues" evidence="15">
    <location>
        <begin position="243"/>
        <end position="261"/>
    </location>
</feature>
<feature type="transmembrane region" description="Helical" evidence="16">
    <location>
        <begin position="514"/>
        <end position="536"/>
    </location>
</feature>
<dbReference type="InterPro" id="IPR020846">
    <property type="entry name" value="MFS_dom"/>
</dbReference>
<evidence type="ECO:0000256" key="1">
    <source>
        <dbReference type="ARBA" id="ARBA00004141"/>
    </source>
</evidence>
<feature type="compositionally biased region" description="Gly residues" evidence="15">
    <location>
        <begin position="350"/>
        <end position="361"/>
    </location>
</feature>
<dbReference type="PROSITE" id="PS00216">
    <property type="entry name" value="SUGAR_TRANSPORT_1"/>
    <property type="match status" value="1"/>
</dbReference>
<keyword evidence="5 16" id="KW-0812">Transmembrane</keyword>
<evidence type="ECO:0000256" key="6">
    <source>
        <dbReference type="ARBA" id="ARBA00022989"/>
    </source>
</evidence>
<evidence type="ECO:0000256" key="17">
    <source>
        <dbReference type="SAM" id="SignalP"/>
    </source>
</evidence>
<reference evidence="19" key="1">
    <citation type="submission" date="2014-11" db="EMBL/GenBank/DDBJ databases">
        <authorList>
            <person name="Otto D Thomas"/>
            <person name="Naeem Raeece"/>
        </authorList>
    </citation>
    <scope>NUCLEOTIDE SEQUENCE</scope>
</reference>
<evidence type="ECO:0000256" key="12">
    <source>
        <dbReference type="ARBA" id="ARBA00044668"/>
    </source>
</evidence>
<keyword evidence="7 16" id="KW-0472">Membrane</keyword>
<feature type="transmembrane region" description="Helical" evidence="16">
    <location>
        <begin position="610"/>
        <end position="629"/>
    </location>
</feature>
<dbReference type="PANTHER" id="PTHR48020:SF49">
    <property type="entry name" value="SUGAR TRANSPORTER"/>
    <property type="match status" value="1"/>
</dbReference>
<feature type="domain" description="Major facilitator superfamily (MFS) profile" evidence="18">
    <location>
        <begin position="8"/>
        <end position="663"/>
    </location>
</feature>
<evidence type="ECO:0000256" key="3">
    <source>
        <dbReference type="ARBA" id="ARBA00011738"/>
    </source>
</evidence>
<comment type="subcellular location">
    <subcellularLocation>
        <location evidence="1">Membrane</location>
        <topology evidence="1">Multi-pass membrane protein</topology>
    </subcellularLocation>
</comment>
<gene>
    <name evidence="19" type="ORF">Cvel_24236</name>
</gene>
<feature type="compositionally biased region" description="Basic and acidic residues" evidence="15">
    <location>
        <begin position="291"/>
        <end position="306"/>
    </location>
</feature>
<evidence type="ECO:0000256" key="10">
    <source>
        <dbReference type="ARBA" id="ARBA00044656"/>
    </source>
</evidence>
<dbReference type="InterPro" id="IPR005829">
    <property type="entry name" value="Sugar_transporter_CS"/>
</dbReference>
<feature type="region of interest" description="Disordered" evidence="15">
    <location>
        <begin position="198"/>
        <end position="363"/>
    </location>
</feature>
<evidence type="ECO:0000256" key="7">
    <source>
        <dbReference type="ARBA" id="ARBA00023136"/>
    </source>
</evidence>
<dbReference type="Pfam" id="PF00083">
    <property type="entry name" value="Sugar_tr"/>
    <property type="match status" value="3"/>
</dbReference>
<evidence type="ECO:0000256" key="4">
    <source>
        <dbReference type="ARBA" id="ARBA00022448"/>
    </source>
</evidence>
<dbReference type="EMBL" id="CDMZ01001758">
    <property type="protein sequence ID" value="CEM37150.1"/>
    <property type="molecule type" value="Genomic_DNA"/>
</dbReference>
<feature type="compositionally biased region" description="Low complexity" evidence="15">
    <location>
        <begin position="307"/>
        <end position="326"/>
    </location>
</feature>
<feature type="signal peptide" evidence="17">
    <location>
        <begin position="1"/>
        <end position="20"/>
    </location>
</feature>
<evidence type="ECO:0000256" key="9">
    <source>
        <dbReference type="ARBA" id="ARBA00044648"/>
    </source>
</evidence>
<dbReference type="Gene3D" id="1.20.1250.20">
    <property type="entry name" value="MFS general substrate transporter like domains"/>
    <property type="match status" value="3"/>
</dbReference>
<dbReference type="PANTHER" id="PTHR48020">
    <property type="entry name" value="PROTON MYO-INOSITOL COTRANSPORTER"/>
    <property type="match status" value="1"/>
</dbReference>
<comment type="catalytic activity">
    <reaction evidence="11">
        <text>D-mannose(out) = D-mannose(in)</text>
        <dbReference type="Rhea" id="RHEA:78391"/>
        <dbReference type="ChEBI" id="CHEBI:4208"/>
    </reaction>
    <physiologicalReaction direction="left-to-right" evidence="11">
        <dbReference type="Rhea" id="RHEA:78392"/>
    </physiologicalReaction>
</comment>
<comment type="similarity">
    <text evidence="2">Belongs to the major facilitator superfamily. Sugar transporter (TC 2.A.1.1) family.</text>
</comment>
<feature type="compositionally biased region" description="Gly residues" evidence="15">
    <location>
        <begin position="720"/>
        <end position="734"/>
    </location>
</feature>
<feature type="transmembrane region" description="Helical" evidence="16">
    <location>
        <begin position="641"/>
        <end position="659"/>
    </location>
</feature>
<keyword evidence="4" id="KW-0813">Transport</keyword>
<accession>A0A0G4H0R8</accession>
<evidence type="ECO:0000256" key="14">
    <source>
        <dbReference type="ARBA" id="ARBA00044780"/>
    </source>
</evidence>
<proteinExistence type="inferred from homology"/>
<protein>
    <recommendedName>
        <fullName evidence="14">Hexose transporter 1</fullName>
    </recommendedName>
</protein>
<comment type="catalytic activity">
    <reaction evidence="8">
        <text>D-galactose(in) = D-galactose(out)</text>
        <dbReference type="Rhea" id="RHEA:34915"/>
        <dbReference type="ChEBI" id="CHEBI:4139"/>
    </reaction>
    <physiologicalReaction direction="right-to-left" evidence="8">
        <dbReference type="Rhea" id="RHEA:34917"/>
    </physiologicalReaction>
</comment>
<feature type="transmembrane region" description="Helical" evidence="16">
    <location>
        <begin position="137"/>
        <end position="155"/>
    </location>
</feature>
<name>A0A0G4H0R8_9ALVE</name>
<feature type="transmembrane region" description="Helical" evidence="16">
    <location>
        <begin position="73"/>
        <end position="98"/>
    </location>
</feature>
<feature type="transmembrane region" description="Helical" evidence="16">
    <location>
        <begin position="543"/>
        <end position="564"/>
    </location>
</feature>
<evidence type="ECO:0000256" key="16">
    <source>
        <dbReference type="SAM" id="Phobius"/>
    </source>
</evidence>
<organism evidence="19">
    <name type="scientific">Chromera velia CCMP2878</name>
    <dbReference type="NCBI Taxonomy" id="1169474"/>
    <lineage>
        <taxon>Eukaryota</taxon>
        <taxon>Sar</taxon>
        <taxon>Alveolata</taxon>
        <taxon>Colpodellida</taxon>
        <taxon>Chromeraceae</taxon>
        <taxon>Chromera</taxon>
    </lineage>
</organism>